<organism evidence="2 3">
    <name type="scientific">Python bivittatus</name>
    <name type="common">Burmese python</name>
    <name type="synonym">Python molurus bivittatus</name>
    <dbReference type="NCBI Taxonomy" id="176946"/>
    <lineage>
        <taxon>Eukaryota</taxon>
        <taxon>Metazoa</taxon>
        <taxon>Chordata</taxon>
        <taxon>Craniata</taxon>
        <taxon>Vertebrata</taxon>
        <taxon>Euteleostomi</taxon>
        <taxon>Lepidosauria</taxon>
        <taxon>Squamata</taxon>
        <taxon>Bifurcata</taxon>
        <taxon>Unidentata</taxon>
        <taxon>Episquamata</taxon>
        <taxon>Toxicofera</taxon>
        <taxon>Serpentes</taxon>
        <taxon>Henophidia</taxon>
        <taxon>Pythonidae</taxon>
        <taxon>Python</taxon>
    </lineage>
</organism>
<dbReference type="Proteomes" id="UP000695026">
    <property type="component" value="Unplaced"/>
</dbReference>
<dbReference type="KEGG" id="pbi:112541267"/>
<protein>
    <submittedName>
        <fullName evidence="3">Uncharacterized protein LOC112541267</fullName>
    </submittedName>
</protein>
<dbReference type="GeneID" id="112541267"/>
<keyword evidence="2" id="KW-1185">Reference proteome</keyword>
<feature type="compositionally biased region" description="Basic residues" evidence="1">
    <location>
        <begin position="1"/>
        <end position="11"/>
    </location>
</feature>
<reference evidence="3" key="1">
    <citation type="submission" date="2025-08" db="UniProtKB">
        <authorList>
            <consortium name="RefSeq"/>
        </authorList>
    </citation>
    <scope>IDENTIFICATION</scope>
    <source>
        <tissue evidence="3">Liver</tissue>
    </source>
</reference>
<gene>
    <name evidence="3" type="primary">LOC112541267</name>
</gene>
<dbReference type="RefSeq" id="XP_025025750.1">
    <property type="nucleotide sequence ID" value="XM_025169982.1"/>
</dbReference>
<sequence>MVSAQRRRPHSRLAPWPRSPASQLPARQREGAELSKRSERQGRGERGGQGRGKDGERKVSGRPRLGPTPSSQDGALLFDALAVPSGAQTPPQSRCARPDLFGCRRYRDRFGCRNRRLRLPASPSLSLAGSPPGRPRERRHKEEDLLALSLAKESKFLGLMDTKGVSQAENKGSKSRVHFQAENKASQGKVGERNWEQFPEDPGGNRLSGPISVKFQTMKLSHFYDGSVKTNTQNLKSHPHWDLLYHRWEVILQDRSLHGESPPLCH</sequence>
<feature type="region of interest" description="Disordered" evidence="1">
    <location>
        <begin position="167"/>
        <end position="190"/>
    </location>
</feature>
<name>A0A9F5IJ25_PYTBI</name>
<evidence type="ECO:0000256" key="1">
    <source>
        <dbReference type="SAM" id="MobiDB-lite"/>
    </source>
</evidence>
<dbReference type="AlphaFoldDB" id="A0A9F5IJ25"/>
<feature type="compositionally biased region" description="Basic and acidic residues" evidence="1">
    <location>
        <begin position="27"/>
        <end position="59"/>
    </location>
</feature>
<accession>A0A9F5IJ25</accession>
<evidence type="ECO:0000313" key="3">
    <source>
        <dbReference type="RefSeq" id="XP_025025750.1"/>
    </source>
</evidence>
<evidence type="ECO:0000313" key="2">
    <source>
        <dbReference type="Proteomes" id="UP000695026"/>
    </source>
</evidence>
<proteinExistence type="predicted"/>
<feature type="region of interest" description="Disordered" evidence="1">
    <location>
        <begin position="1"/>
        <end position="77"/>
    </location>
</feature>